<protein>
    <submittedName>
        <fullName evidence="3">DUF3298 domain-containing protein</fullName>
    </submittedName>
</protein>
<dbReference type="InterPro" id="IPR037126">
    <property type="entry name" value="PdaC/RsiV-like_sf"/>
</dbReference>
<keyword evidence="1" id="KW-1133">Transmembrane helix</keyword>
<accession>A0A415PR95</accession>
<dbReference type="RefSeq" id="WP_004797375.1">
    <property type="nucleotide sequence ID" value="NZ_CABKNA010000019.1"/>
</dbReference>
<comment type="caution">
    <text evidence="3">The sequence shown here is derived from an EMBL/GenBank/DDBJ whole genome shotgun (WGS) entry which is preliminary data.</text>
</comment>
<keyword evidence="4" id="KW-1185">Reference proteome</keyword>
<name>A0A415PR95_9FIRM</name>
<evidence type="ECO:0000313" key="4">
    <source>
        <dbReference type="Proteomes" id="UP000284868"/>
    </source>
</evidence>
<reference evidence="3 4" key="1">
    <citation type="submission" date="2018-08" db="EMBL/GenBank/DDBJ databases">
        <title>A genome reference for cultivated species of the human gut microbiota.</title>
        <authorList>
            <person name="Zou Y."/>
            <person name="Xue W."/>
            <person name="Luo G."/>
        </authorList>
    </citation>
    <scope>NUCLEOTIDE SEQUENCE [LARGE SCALE GENOMIC DNA]</scope>
    <source>
        <strain evidence="3 4">AF35-6BH</strain>
    </source>
</reference>
<evidence type="ECO:0000259" key="2">
    <source>
        <dbReference type="Pfam" id="PF11738"/>
    </source>
</evidence>
<organism evidence="3 4">
    <name type="scientific">Amedibacillus dolichus</name>
    <dbReference type="NCBI Taxonomy" id="31971"/>
    <lineage>
        <taxon>Bacteria</taxon>
        <taxon>Bacillati</taxon>
        <taxon>Bacillota</taxon>
        <taxon>Erysipelotrichia</taxon>
        <taxon>Erysipelotrichales</taxon>
        <taxon>Erysipelotrichaceae</taxon>
        <taxon>Amedibacillus</taxon>
    </lineage>
</organism>
<dbReference type="Pfam" id="PF11738">
    <property type="entry name" value="DUF3298"/>
    <property type="match status" value="1"/>
</dbReference>
<feature type="domain" description="DUF3298" evidence="2">
    <location>
        <begin position="198"/>
        <end position="279"/>
    </location>
</feature>
<evidence type="ECO:0000256" key="1">
    <source>
        <dbReference type="SAM" id="Phobius"/>
    </source>
</evidence>
<dbReference type="Proteomes" id="UP000284868">
    <property type="component" value="Unassembled WGS sequence"/>
</dbReference>
<dbReference type="Gene3D" id="3.30.565.40">
    <property type="entry name" value="Fervidobacterium nodosum Rt17-B1 like"/>
    <property type="match status" value="1"/>
</dbReference>
<feature type="transmembrane region" description="Helical" evidence="1">
    <location>
        <begin position="49"/>
        <end position="67"/>
    </location>
</feature>
<dbReference type="OrthoDB" id="4990at2"/>
<evidence type="ECO:0000313" key="3">
    <source>
        <dbReference type="EMBL" id="RHM15206.1"/>
    </source>
</evidence>
<keyword evidence="1" id="KW-0472">Membrane</keyword>
<dbReference type="InterPro" id="IPR021729">
    <property type="entry name" value="DUF3298"/>
</dbReference>
<dbReference type="Gene3D" id="3.90.640.20">
    <property type="entry name" value="Heat-shock cognate protein, ATPase"/>
    <property type="match status" value="1"/>
</dbReference>
<dbReference type="AlphaFoldDB" id="A0A415PR95"/>
<dbReference type="EMBL" id="QRPK01000002">
    <property type="protein sequence ID" value="RHM15206.1"/>
    <property type="molecule type" value="Genomic_DNA"/>
</dbReference>
<keyword evidence="1" id="KW-0812">Transmembrane</keyword>
<gene>
    <name evidence="3" type="ORF">DWZ83_00680</name>
</gene>
<proteinExistence type="predicted"/>
<dbReference type="GeneID" id="92794421"/>
<sequence>MNKKDKQIRQRLSNENMEIPSTVKSKIEQTLMQLPKQEQQPVYSNRKRFAYAFACIAFIMLFLLPNVSTTYAKTLEQIPIIGELVKVVTIRNYYYADDKHEMDIHVPKVDNEENGAFDAINADVEELTQMLVERFYKDLETFGGEGHSSVYVNYEVVTNTDSWFTLKLIVNEVAGSGNTYYKYYHLNKLTGATVTLEDIVSDKAFYQVVAEDIKQQMREEMAQDSNLKYWVDDSTFGDDIVSIDGKHNFYFNKENDLVIPFDKYEVAPGYMGTSEFVVDKDLIMKFLHPQMKKILAP</sequence>